<dbReference type="AlphaFoldDB" id="A0A2H0BS53"/>
<reference evidence="1 2" key="1">
    <citation type="submission" date="2017-09" db="EMBL/GenBank/DDBJ databases">
        <title>Depth-based differentiation of microbial function through sediment-hosted aquifers and enrichment of novel symbionts in the deep terrestrial subsurface.</title>
        <authorList>
            <person name="Probst A.J."/>
            <person name="Ladd B."/>
            <person name="Jarett J.K."/>
            <person name="Geller-Mcgrath D.E."/>
            <person name="Sieber C.M."/>
            <person name="Emerson J.B."/>
            <person name="Anantharaman K."/>
            <person name="Thomas B.C."/>
            <person name="Malmstrom R."/>
            <person name="Stieglmeier M."/>
            <person name="Klingl A."/>
            <person name="Woyke T."/>
            <person name="Ryan C.M."/>
            <person name="Banfield J.F."/>
        </authorList>
    </citation>
    <scope>NUCLEOTIDE SEQUENCE [LARGE SCALE GENOMIC DNA]</scope>
    <source>
        <strain evidence="1">CG22_combo_CG10-13_8_21_14_all_47_17</strain>
    </source>
</reference>
<dbReference type="Pfam" id="PF02643">
    <property type="entry name" value="DUF192"/>
    <property type="match status" value="1"/>
</dbReference>
<evidence type="ECO:0000313" key="2">
    <source>
        <dbReference type="Proteomes" id="UP000231581"/>
    </source>
</evidence>
<sequence length="164" mass="18247">MRKTFLWIFAFVLIAIVVRGAILIVNARSVEASPSSSRMTAEVYLQDKPLHLELALTDAERQQGLSGRDSLADDGGMLFVFTQPSIYPFWMKEMKFPLDLIWLRDGVVVDVVELSPPNRLSYPATHTPTQTADMVLELTAGGAERYGISEGVLLPEIKQLRLGL</sequence>
<name>A0A2H0BS53_9BACT</name>
<dbReference type="PANTHER" id="PTHR37953:SF1">
    <property type="entry name" value="UPF0127 PROTEIN MJ1496"/>
    <property type="match status" value="1"/>
</dbReference>
<dbReference type="EMBL" id="PCSZ01000057">
    <property type="protein sequence ID" value="PIP60505.1"/>
    <property type="molecule type" value="Genomic_DNA"/>
</dbReference>
<dbReference type="Proteomes" id="UP000231581">
    <property type="component" value="Unassembled WGS sequence"/>
</dbReference>
<dbReference type="PANTHER" id="PTHR37953">
    <property type="entry name" value="UPF0127 PROTEIN MJ1496"/>
    <property type="match status" value="1"/>
</dbReference>
<evidence type="ECO:0008006" key="3">
    <source>
        <dbReference type="Google" id="ProtNLM"/>
    </source>
</evidence>
<dbReference type="InterPro" id="IPR038695">
    <property type="entry name" value="Saro_0823-like_sf"/>
</dbReference>
<gene>
    <name evidence="1" type="ORF">COX00_02865</name>
</gene>
<evidence type="ECO:0000313" key="1">
    <source>
        <dbReference type="EMBL" id="PIP60505.1"/>
    </source>
</evidence>
<proteinExistence type="predicted"/>
<comment type="caution">
    <text evidence="1">The sequence shown here is derived from an EMBL/GenBank/DDBJ whole genome shotgun (WGS) entry which is preliminary data.</text>
</comment>
<organism evidence="1 2">
    <name type="scientific">Candidatus Uhrbacteria bacterium CG22_combo_CG10-13_8_21_14_all_47_17</name>
    <dbReference type="NCBI Taxonomy" id="1975041"/>
    <lineage>
        <taxon>Bacteria</taxon>
        <taxon>Candidatus Uhriibacteriota</taxon>
    </lineage>
</organism>
<dbReference type="InterPro" id="IPR003795">
    <property type="entry name" value="DUF192"/>
</dbReference>
<accession>A0A2H0BS53</accession>
<protein>
    <recommendedName>
        <fullName evidence="3">DUF192 domain-containing protein</fullName>
    </recommendedName>
</protein>
<dbReference type="Gene3D" id="2.60.120.1140">
    <property type="entry name" value="Protein of unknown function DUF192"/>
    <property type="match status" value="1"/>
</dbReference>